<dbReference type="GO" id="GO:0009626">
    <property type="term" value="P:plant-type hypersensitive response"/>
    <property type="evidence" value="ECO:0007669"/>
    <property type="project" value="UniProtKB-KW"/>
</dbReference>
<accession>A0A022Q7D8</accession>
<evidence type="ECO:0000259" key="13">
    <source>
        <dbReference type="Pfam" id="PF23598"/>
    </source>
</evidence>
<dbReference type="SUPFAM" id="SSF52540">
    <property type="entry name" value="P-loop containing nucleoside triphosphate hydrolases"/>
    <property type="match status" value="1"/>
</dbReference>
<reference evidence="14 15" key="1">
    <citation type="journal article" date="2013" name="Proc. Natl. Acad. Sci. U.S.A.">
        <title>Fine-scale variation in meiotic recombination in Mimulus inferred from population shotgun sequencing.</title>
        <authorList>
            <person name="Hellsten U."/>
            <person name="Wright K.M."/>
            <person name="Jenkins J."/>
            <person name="Shu S."/>
            <person name="Yuan Y."/>
            <person name="Wessler S.R."/>
            <person name="Schmutz J."/>
            <person name="Willis J.H."/>
            <person name="Rokhsar D.S."/>
        </authorList>
    </citation>
    <scope>NUCLEOTIDE SEQUENCE [LARGE SCALE GENOMIC DNA]</scope>
    <source>
        <strain evidence="15">cv. DUN x IM62</strain>
    </source>
</reference>
<keyword evidence="9" id="KW-0611">Plant defense</keyword>
<keyword evidence="15" id="KW-1185">Reference proteome</keyword>
<feature type="domain" description="Disease resistance protein winged helix" evidence="12">
    <location>
        <begin position="405"/>
        <end position="475"/>
    </location>
</feature>
<dbReference type="FunFam" id="1.10.10.10:FF:000322">
    <property type="entry name" value="Probable disease resistance protein At1g63360"/>
    <property type="match status" value="1"/>
</dbReference>
<dbReference type="Gene3D" id="1.10.8.430">
    <property type="entry name" value="Helical domain of apoptotic protease-activating factors"/>
    <property type="match status" value="1"/>
</dbReference>
<dbReference type="Gene3D" id="1.20.5.4130">
    <property type="match status" value="1"/>
</dbReference>
<feature type="domain" description="NB-ARC" evidence="11">
    <location>
        <begin position="212"/>
        <end position="322"/>
    </location>
</feature>
<dbReference type="InterPro" id="IPR058922">
    <property type="entry name" value="WHD_DRP"/>
</dbReference>
<dbReference type="EMBL" id="KI632161">
    <property type="protein sequence ID" value="EYU23519.1"/>
    <property type="molecule type" value="Genomic_DNA"/>
</dbReference>
<dbReference type="Pfam" id="PF00931">
    <property type="entry name" value="NB-ARC"/>
    <property type="match status" value="1"/>
</dbReference>
<evidence type="ECO:0000256" key="7">
    <source>
        <dbReference type="ARBA" id="ARBA00022737"/>
    </source>
</evidence>
<dbReference type="Pfam" id="PF23559">
    <property type="entry name" value="WHD_DRP"/>
    <property type="match status" value="1"/>
</dbReference>
<evidence type="ECO:0000256" key="8">
    <source>
        <dbReference type="ARBA" id="ARBA00022741"/>
    </source>
</evidence>
<dbReference type="Gene3D" id="3.80.10.10">
    <property type="entry name" value="Ribonuclease Inhibitor"/>
    <property type="match status" value="1"/>
</dbReference>
<gene>
    <name evidence="14" type="ORF">MIMGU_mgv1a022028mg</name>
</gene>
<dbReference type="InterPro" id="IPR032675">
    <property type="entry name" value="LRR_dom_sf"/>
</dbReference>
<dbReference type="InterPro" id="IPR042197">
    <property type="entry name" value="Apaf_helical"/>
</dbReference>
<feature type="domain" description="Disease resistance R13L4/SHOC-2-like LRR" evidence="13">
    <location>
        <begin position="536"/>
        <end position="728"/>
    </location>
</feature>
<name>A0A022Q7D8_ERYGU</name>
<proteinExistence type="inferred from homology"/>
<keyword evidence="5" id="KW-0433">Leucine-rich repeat</keyword>
<dbReference type="FunFam" id="1.10.8.430:FF:000003">
    <property type="entry name" value="Probable disease resistance protein At5g66910"/>
    <property type="match status" value="1"/>
</dbReference>
<dbReference type="InterPro" id="IPR036388">
    <property type="entry name" value="WH-like_DNA-bd_sf"/>
</dbReference>
<dbReference type="SUPFAM" id="SSF52058">
    <property type="entry name" value="L domain-like"/>
    <property type="match status" value="1"/>
</dbReference>
<sequence>MAAYAALVSLITTMDQIHKHPRLSISFDTNRMESIIEKVGLLLDFVENDTHGVISTQVEVLESQIASAANAAEDLIESHAVGQIQAMKDAKRKFIKPMNSMRLLCCLKKAVTAESDLVDDQIHGGSISVVDLQTVIEDMDSVKKKVMAFKEESGSRDDMQPTYSMPTATTTASSSATLVTTDKNTMVGFDQQLIQLLYTLTGQQSNRQIIPIYNVKQLLLQLLAEKHSQIDNGIDEQLLGEKLYKRLWGRRYLIVIDDIWSIEAWDKVSRFFPDNDNGCRIVVTTRISNMATHFGSLLFELSFLDENQSWKLFCKKVFRHALCPSKLEDIGKEIVKKCKGLPLSISVIGGLLRRSHMTQEYWKYIAKDLISILNFGNDENCLSILSLSYNYLPAHLKPCFLYMGIFPEDHEIRVSQLIKLWVAEGFIKSNESQSLEEIARVYLYDLIDKNLILKHNLGSDGRIKICKIHDLLRELCLKVAQKDEFFCVMEDIQRGIERGRRIVCNEELLQAEYESRVIDTLQLASVTRSLVTSVDSRLSNSRLLRVMTINNEFEDNYLHGHIVDQVNMRYLAYNKFITSSDIINLPSSIGVLWNLQTIIMRRNKIKAPSEIWEMRQLRHVDIWGLHLPEPPKSGDQKEDEIVLQNLQTLKRVENFVWSEEACERVVNVRKLQIVYDRHSKRSNDYSLYNIGKYLHKLESLTCFSYGLDNVLQKLTFPSSLKKLHLQGYKADWKDLRVIGLLPNLEVLKLKYLSAGERVWNPVEGGFIRLKFLFIRSIDLVNWNADSSHFPVLEKLFLIGMFELEEIPLDIGEIPTLGLIQLVWCSESAAISAMKIAEEQENAGNDGLQEKMKQSEDITNFTRNNFQAVTFKA</sequence>
<evidence type="ECO:0000256" key="2">
    <source>
        <dbReference type="ARBA" id="ARBA00004496"/>
    </source>
</evidence>
<dbReference type="Gene3D" id="1.10.10.10">
    <property type="entry name" value="Winged helix-like DNA-binding domain superfamily/Winged helix DNA-binding domain"/>
    <property type="match status" value="1"/>
</dbReference>
<dbReference type="GO" id="GO:0005524">
    <property type="term" value="F:ATP binding"/>
    <property type="evidence" value="ECO:0007669"/>
    <property type="project" value="UniProtKB-KW"/>
</dbReference>
<evidence type="ECO:0000256" key="1">
    <source>
        <dbReference type="ARBA" id="ARBA00002074"/>
    </source>
</evidence>
<dbReference type="PANTHER" id="PTHR23155">
    <property type="entry name" value="DISEASE RESISTANCE PROTEIN RP"/>
    <property type="match status" value="1"/>
</dbReference>
<evidence type="ECO:0000256" key="10">
    <source>
        <dbReference type="ARBA" id="ARBA00022840"/>
    </source>
</evidence>
<evidence type="ECO:0000259" key="12">
    <source>
        <dbReference type="Pfam" id="PF23559"/>
    </source>
</evidence>
<evidence type="ECO:0000313" key="14">
    <source>
        <dbReference type="EMBL" id="EYU23519.1"/>
    </source>
</evidence>
<evidence type="ECO:0000256" key="9">
    <source>
        <dbReference type="ARBA" id="ARBA00022821"/>
    </source>
</evidence>
<comment type="function">
    <text evidence="1">Confers resistance to late blight (Phytophthora infestans) races carrying the avirulence gene Avr1. Resistance proteins guard the plant against pathogens that contain an appropriate avirulence protein via an indirect interaction with this avirulence protein. That triggers a defense system including the hypersensitive response, which restricts the pathogen growth.</text>
</comment>
<dbReference type="Gene3D" id="3.40.50.300">
    <property type="entry name" value="P-loop containing nucleotide triphosphate hydrolases"/>
    <property type="match status" value="1"/>
</dbReference>
<dbReference type="PRINTS" id="PR00364">
    <property type="entry name" value="DISEASERSIST"/>
</dbReference>
<dbReference type="GO" id="GO:0043531">
    <property type="term" value="F:ADP binding"/>
    <property type="evidence" value="ECO:0007669"/>
    <property type="project" value="InterPro"/>
</dbReference>
<evidence type="ECO:0000259" key="11">
    <source>
        <dbReference type="Pfam" id="PF00931"/>
    </source>
</evidence>
<organism evidence="14 15">
    <name type="scientific">Erythranthe guttata</name>
    <name type="common">Yellow monkey flower</name>
    <name type="synonym">Mimulus guttatus</name>
    <dbReference type="NCBI Taxonomy" id="4155"/>
    <lineage>
        <taxon>Eukaryota</taxon>
        <taxon>Viridiplantae</taxon>
        <taxon>Streptophyta</taxon>
        <taxon>Embryophyta</taxon>
        <taxon>Tracheophyta</taxon>
        <taxon>Spermatophyta</taxon>
        <taxon>Magnoliopsida</taxon>
        <taxon>eudicotyledons</taxon>
        <taxon>Gunneridae</taxon>
        <taxon>Pentapetalae</taxon>
        <taxon>asterids</taxon>
        <taxon>lamiids</taxon>
        <taxon>Lamiales</taxon>
        <taxon>Phrymaceae</taxon>
        <taxon>Erythranthe</taxon>
    </lineage>
</organism>
<protein>
    <submittedName>
        <fullName evidence="14">Uncharacterized protein</fullName>
    </submittedName>
</protein>
<dbReference type="InterPro" id="IPR027417">
    <property type="entry name" value="P-loop_NTPase"/>
</dbReference>
<keyword evidence="7" id="KW-0677">Repeat</keyword>
<dbReference type="Pfam" id="PF23598">
    <property type="entry name" value="LRR_14"/>
    <property type="match status" value="1"/>
</dbReference>
<evidence type="ECO:0000313" key="15">
    <source>
        <dbReference type="Proteomes" id="UP000030748"/>
    </source>
</evidence>
<dbReference type="InterPro" id="IPR044974">
    <property type="entry name" value="Disease_R_plants"/>
</dbReference>
<dbReference type="AlphaFoldDB" id="A0A022Q7D8"/>
<evidence type="ECO:0000256" key="4">
    <source>
        <dbReference type="ARBA" id="ARBA00022490"/>
    </source>
</evidence>
<keyword evidence="10" id="KW-0067">ATP-binding</keyword>
<dbReference type="Proteomes" id="UP000030748">
    <property type="component" value="Unassembled WGS sequence"/>
</dbReference>
<dbReference type="PANTHER" id="PTHR23155:SF1152">
    <property type="entry name" value="AAA+ ATPASE DOMAIN-CONTAINING PROTEIN"/>
    <property type="match status" value="1"/>
</dbReference>
<dbReference type="InterPro" id="IPR055414">
    <property type="entry name" value="LRR_R13L4/SHOC2-like"/>
</dbReference>
<comment type="subcellular location">
    <subcellularLocation>
        <location evidence="2">Cytoplasm</location>
    </subcellularLocation>
</comment>
<keyword evidence="4" id="KW-0963">Cytoplasm</keyword>
<dbReference type="GO" id="GO:0005737">
    <property type="term" value="C:cytoplasm"/>
    <property type="evidence" value="ECO:0007669"/>
    <property type="project" value="UniProtKB-SubCell"/>
</dbReference>
<keyword evidence="6" id="KW-0381">Hypersensitive response</keyword>
<dbReference type="InterPro" id="IPR002182">
    <property type="entry name" value="NB-ARC"/>
</dbReference>
<comment type="similarity">
    <text evidence="3">Belongs to the disease resistance NB-LRR family.</text>
</comment>
<evidence type="ECO:0000256" key="3">
    <source>
        <dbReference type="ARBA" id="ARBA00008894"/>
    </source>
</evidence>
<evidence type="ECO:0000256" key="5">
    <source>
        <dbReference type="ARBA" id="ARBA00022614"/>
    </source>
</evidence>
<keyword evidence="8" id="KW-0547">Nucleotide-binding</keyword>
<dbReference type="eggNOG" id="KOG4658">
    <property type="taxonomic scope" value="Eukaryota"/>
</dbReference>
<evidence type="ECO:0000256" key="6">
    <source>
        <dbReference type="ARBA" id="ARBA00022667"/>
    </source>
</evidence>